<dbReference type="OrthoDB" id="8689594at2"/>
<organism evidence="1 2">
    <name type="scientific">Propylenella binzhouense</name>
    <dbReference type="NCBI Taxonomy" id="2555902"/>
    <lineage>
        <taxon>Bacteria</taxon>
        <taxon>Pseudomonadati</taxon>
        <taxon>Pseudomonadota</taxon>
        <taxon>Alphaproteobacteria</taxon>
        <taxon>Hyphomicrobiales</taxon>
        <taxon>Propylenellaceae</taxon>
        <taxon>Propylenella</taxon>
    </lineage>
</organism>
<comment type="caution">
    <text evidence="1">The sequence shown here is derived from an EMBL/GenBank/DDBJ whole genome shotgun (WGS) entry which is preliminary data.</text>
</comment>
<dbReference type="EMBL" id="SPKJ01000108">
    <property type="protein sequence ID" value="MYZ49957.1"/>
    <property type="molecule type" value="Genomic_DNA"/>
</dbReference>
<dbReference type="RefSeq" id="WP_161142293.1">
    <property type="nucleotide sequence ID" value="NZ_SPKJ01000108.1"/>
</dbReference>
<protein>
    <submittedName>
        <fullName evidence="1">ABC transporter substrate-binding protein</fullName>
    </submittedName>
</protein>
<dbReference type="AlphaFoldDB" id="A0A964WV85"/>
<keyword evidence="2" id="KW-1185">Reference proteome</keyword>
<reference evidence="1" key="1">
    <citation type="submission" date="2019-03" db="EMBL/GenBank/DDBJ databases">
        <title>Afifella sp. nov., isolated from activated sludge.</title>
        <authorList>
            <person name="Li Q."/>
            <person name="Liu Y."/>
        </authorList>
    </citation>
    <scope>NUCLEOTIDE SEQUENCE</scope>
    <source>
        <strain evidence="1">L72</strain>
    </source>
</reference>
<evidence type="ECO:0000313" key="2">
    <source>
        <dbReference type="Proteomes" id="UP000773614"/>
    </source>
</evidence>
<name>A0A964WV85_9HYPH</name>
<accession>A0A964WV85</accession>
<gene>
    <name evidence="1" type="ORF">E4O86_19810</name>
</gene>
<dbReference type="SUPFAM" id="SSF53850">
    <property type="entry name" value="Periplasmic binding protein-like II"/>
    <property type="match status" value="1"/>
</dbReference>
<dbReference type="Proteomes" id="UP000773614">
    <property type="component" value="Unassembled WGS sequence"/>
</dbReference>
<dbReference type="Gene3D" id="3.40.190.10">
    <property type="entry name" value="Periplasmic binding protein-like II"/>
    <property type="match status" value="1"/>
</dbReference>
<sequence>MAKLRITIASSNYDRVQPLIDGRVEVEGCEVNYLPIPVEECFQRAYFHHEFDVSEIGFSPYMIARSRDLTPYVAIPVFLSRTFRHSAIYIRTDRGIAAPADLRGRRVGVPEYQMSAAMWARGALADDFGVRHDEMEWVQGGLEQAGRREKFPLSLPEGFPLSAAPAGRSLSALLAAGEIEALFSARAPSCFLDGSAPVARLFPDYEAVEQDYFRRTGIFPIMHAVGIRSALVAEHPWLPVSLLKAFHRAKAIAQQELYDVHALKVMLPWLSAELQKTVEIMGRDFWPYGVEANRHTLDVMARYSFEQGLATRRMTPEDLFAPSTLDEIRV</sequence>
<evidence type="ECO:0000313" key="1">
    <source>
        <dbReference type="EMBL" id="MYZ49957.1"/>
    </source>
</evidence>
<proteinExistence type="predicted"/>